<name>A0ABQ9U1H8_SAGOE</name>
<feature type="compositionally biased region" description="Low complexity" evidence="1">
    <location>
        <begin position="226"/>
        <end position="255"/>
    </location>
</feature>
<gene>
    <name evidence="2" type="ORF">P7K49_030185</name>
</gene>
<sequence>MGQRLTTAPGLMLYSGPIGGTTQPPPCGSQPSFPVRRIWKEVPHFSLQSNVPFDPVTEPPFLPSPLGFQEGVAGAWRFFPRPAAPRPRAPLQRVGGDPAGGGADPQAEGDADAVAGETAVQVVPIPERGRGAGRLPHGASGRALRSWGPGRSLPRRRQPRAPAPRAPFSGFRSAAAVLAERTDHGQRRARSRTRAAAAKAPGKSFRDRALPTPRAIVGGRRGGGRPPAAGAGSCPGTKTAAPAARPTAAPAPRGPLSGQAPPTS</sequence>
<feature type="region of interest" description="Disordered" evidence="1">
    <location>
        <begin position="128"/>
        <end position="264"/>
    </location>
</feature>
<evidence type="ECO:0000256" key="1">
    <source>
        <dbReference type="SAM" id="MobiDB-lite"/>
    </source>
</evidence>
<evidence type="ECO:0000313" key="3">
    <source>
        <dbReference type="Proteomes" id="UP001266305"/>
    </source>
</evidence>
<accession>A0ABQ9U1H8</accession>
<evidence type="ECO:0000313" key="2">
    <source>
        <dbReference type="EMBL" id="KAK2090901.1"/>
    </source>
</evidence>
<dbReference type="EMBL" id="JASSZA010000016">
    <property type="protein sequence ID" value="KAK2090901.1"/>
    <property type="molecule type" value="Genomic_DNA"/>
</dbReference>
<protein>
    <submittedName>
        <fullName evidence="2">Uncharacterized protein</fullName>
    </submittedName>
</protein>
<comment type="caution">
    <text evidence="2">The sequence shown here is derived from an EMBL/GenBank/DDBJ whole genome shotgun (WGS) entry which is preliminary data.</text>
</comment>
<organism evidence="2 3">
    <name type="scientific">Saguinus oedipus</name>
    <name type="common">Cotton-top tamarin</name>
    <name type="synonym">Oedipomidas oedipus</name>
    <dbReference type="NCBI Taxonomy" id="9490"/>
    <lineage>
        <taxon>Eukaryota</taxon>
        <taxon>Metazoa</taxon>
        <taxon>Chordata</taxon>
        <taxon>Craniata</taxon>
        <taxon>Vertebrata</taxon>
        <taxon>Euteleostomi</taxon>
        <taxon>Mammalia</taxon>
        <taxon>Eutheria</taxon>
        <taxon>Euarchontoglires</taxon>
        <taxon>Primates</taxon>
        <taxon>Haplorrhini</taxon>
        <taxon>Platyrrhini</taxon>
        <taxon>Cebidae</taxon>
        <taxon>Callitrichinae</taxon>
        <taxon>Saguinus</taxon>
    </lineage>
</organism>
<keyword evidence="3" id="KW-1185">Reference proteome</keyword>
<dbReference type="Proteomes" id="UP001266305">
    <property type="component" value="Unassembled WGS sequence"/>
</dbReference>
<feature type="region of interest" description="Disordered" evidence="1">
    <location>
        <begin position="83"/>
        <end position="112"/>
    </location>
</feature>
<proteinExistence type="predicted"/>
<reference evidence="2 3" key="1">
    <citation type="submission" date="2023-05" db="EMBL/GenBank/DDBJ databases">
        <title>B98-5 Cell Line De Novo Hybrid Assembly: An Optical Mapping Approach.</title>
        <authorList>
            <person name="Kananen K."/>
            <person name="Auerbach J.A."/>
            <person name="Kautto E."/>
            <person name="Blachly J.S."/>
        </authorList>
    </citation>
    <scope>NUCLEOTIDE SEQUENCE [LARGE SCALE GENOMIC DNA]</scope>
    <source>
        <strain evidence="2">B95-8</strain>
        <tissue evidence="2">Cell line</tissue>
    </source>
</reference>